<accession>A0AC35G355</accession>
<reference evidence="2" key="1">
    <citation type="submission" date="2022-11" db="UniProtKB">
        <authorList>
            <consortium name="WormBaseParasite"/>
        </authorList>
    </citation>
    <scope>IDENTIFICATION</scope>
</reference>
<protein>
    <submittedName>
        <fullName evidence="2">Dynamin-1-like protein</fullName>
    </submittedName>
</protein>
<evidence type="ECO:0000313" key="2">
    <source>
        <dbReference type="WBParaSite" id="PS1159_v2.g23349.t1"/>
    </source>
</evidence>
<evidence type="ECO:0000313" key="1">
    <source>
        <dbReference type="Proteomes" id="UP000887580"/>
    </source>
</evidence>
<proteinExistence type="predicted"/>
<dbReference type="WBParaSite" id="PS1159_v2.g23349.t1">
    <property type="protein sequence ID" value="PS1159_v2.g23349.t1"/>
    <property type="gene ID" value="PS1159_v2.g23349"/>
</dbReference>
<organism evidence="1 2">
    <name type="scientific">Panagrolaimus sp. PS1159</name>
    <dbReference type="NCBI Taxonomy" id="55785"/>
    <lineage>
        <taxon>Eukaryota</taxon>
        <taxon>Metazoa</taxon>
        <taxon>Ecdysozoa</taxon>
        <taxon>Nematoda</taxon>
        <taxon>Chromadorea</taxon>
        <taxon>Rhabditida</taxon>
        <taxon>Tylenchina</taxon>
        <taxon>Panagrolaimomorpha</taxon>
        <taxon>Panagrolaimoidea</taxon>
        <taxon>Panagrolaimidae</taxon>
        <taxon>Panagrolaimus</taxon>
    </lineage>
</organism>
<dbReference type="Proteomes" id="UP000887580">
    <property type="component" value="Unplaced"/>
</dbReference>
<name>A0AC35G355_9BILA</name>
<sequence length="653" mass="73706">MENPLPPPRILNHKNEKNENIDERVPTKSNVGEKPGRIATMDFLIDVICKLRSVFATINMESELKFPEIVVIGTQSAGKTSVIEGIVGRDFLPRGTGIVTRRPLMIQLIHTPLDDPQRKRKFDDDWATFEHLPDKNFVDFDKVCEEIKRETNESVGTNQGVSDDPIYLKIYSANVVNLTMVDLPGFTKVPVGDQPPDIETRIRDMAIKYISNENSIILAVTPANQDFAASDSLKLAREVDKDGDRTLCVLTKLDLMDPGTDARKILMNENRSQKDIENQKSVDECKADEEIFLKKHYPDLANKNGIKYLAKTLNELLLGNICKVLPGLKIRIAKMTSDYERKIQILGEPIAEEEKDGKLVQIIDDFVTTLKDLIDGNSDIVETLKEVGGALLFDVFYKTFANEMDDIDPLDGLDGGAILIARKNIQSTTPEIFPSQKVFEALVKRQMLLLDEPSLRCVDSVHEELLNIVDHCGSQMQNEKNRFPILFERIEDEITSFLKNQIFPTKMIVETILNGHRAHINTKHPDFQDAIIKAKIEDVTIKPTAPSVSSSQPLTPQEEKYIELMNDLIKEYFNIILKAVQDQVPKLCMDNLVIFLKKNLQSHLIVELQKIQKDKNLLGEGKSTAQKRIETSAMLAALTDAKNVLNEIPETIL</sequence>